<organism evidence="1 2">
    <name type="scientific">Amycolatopsis coloradensis</name>
    <dbReference type="NCBI Taxonomy" id="76021"/>
    <lineage>
        <taxon>Bacteria</taxon>
        <taxon>Bacillati</taxon>
        <taxon>Actinomycetota</taxon>
        <taxon>Actinomycetes</taxon>
        <taxon>Pseudonocardiales</taxon>
        <taxon>Pseudonocardiaceae</taxon>
        <taxon>Amycolatopsis</taxon>
    </lineage>
</organism>
<evidence type="ECO:0000313" key="2">
    <source>
        <dbReference type="Proteomes" id="UP001456344"/>
    </source>
</evidence>
<accession>A0ACD5BAB6</accession>
<keyword evidence="2" id="KW-1185">Reference proteome</keyword>
<protein>
    <submittedName>
        <fullName evidence="1">RNA polymerase sigma factor</fullName>
    </submittedName>
</protein>
<name>A0ACD5BAB6_9PSEU</name>
<dbReference type="Proteomes" id="UP001456344">
    <property type="component" value="Chromosome"/>
</dbReference>
<gene>
    <name evidence="1" type="ORF">LCL61_11780</name>
</gene>
<dbReference type="EMBL" id="CP150484">
    <property type="protein sequence ID" value="WYW16229.1"/>
    <property type="molecule type" value="Genomic_DNA"/>
</dbReference>
<reference evidence="1" key="1">
    <citation type="submission" date="2023-10" db="EMBL/GenBank/DDBJ databases">
        <title>Whole genome sequencing of actinobacterial strain Amycolatopsis sp. (BCA-696) identifies the underlying plant growth-promoting genes.</title>
        <authorList>
            <person name="Gandham P."/>
            <person name="Vadla N."/>
            <person name="Saji A."/>
            <person name="Srinivas V."/>
            <person name="Ruperao P."/>
            <person name="Selvanayagam S."/>
            <person name="Saxena R.K."/>
            <person name="Rathore A."/>
            <person name="Gopalakrishnan S."/>
            <person name="Thakur V."/>
        </authorList>
    </citation>
    <scope>NUCLEOTIDE SEQUENCE</scope>
    <source>
        <strain evidence="1">BCA-696</strain>
    </source>
</reference>
<sequence length="405" mass="44074">MRVTTEDIGRVFTEEYGRAVAVLVRVFGSIDIAEEAVQDAFAEAVDRWPSSGPPPSPAGWIITTARNKAIDRLRREAARDDKHAQAALISAGGEPVEEGPVRDDRLRLIFTCCHPALAITAQVALTLKLLGGLTTGEIAHAFFVPETTMAQRLVRAKGKIRAAKIPYRVPDDADLPDRLRSVLAVIYLVFNEGYTATSGERLVREDLCAEAIRLGRLLTALMPDEPEATGLLALMLLTESRRAARTGADGEVVLLAEQDRSRWNRELITEGQALVRACLRRNQPGPYQIQAAINAVHSDAADAASTDWSQIVQLYDLLLAANPTPIVALNRAVAVAEVEGPDAALAVIDDLGLGEYHLYHAIRADLLHRLGRPEESARAYEAAIARAENSAERRLLERKLAAVSP</sequence>
<proteinExistence type="predicted"/>
<evidence type="ECO:0000313" key="1">
    <source>
        <dbReference type="EMBL" id="WYW16229.1"/>
    </source>
</evidence>